<evidence type="ECO:0000313" key="2">
    <source>
        <dbReference type="WBParaSite" id="ACRNAN_scaffold6564.g27739.t1"/>
    </source>
</evidence>
<dbReference type="Proteomes" id="UP000887540">
    <property type="component" value="Unplaced"/>
</dbReference>
<accession>A0A914E9X8</accession>
<proteinExistence type="predicted"/>
<evidence type="ECO:0000313" key="1">
    <source>
        <dbReference type="Proteomes" id="UP000887540"/>
    </source>
</evidence>
<dbReference type="AlphaFoldDB" id="A0A914E9X8"/>
<protein>
    <submittedName>
        <fullName evidence="2">Uncharacterized protein</fullName>
    </submittedName>
</protein>
<organism evidence="1 2">
    <name type="scientific">Acrobeloides nanus</name>
    <dbReference type="NCBI Taxonomy" id="290746"/>
    <lineage>
        <taxon>Eukaryota</taxon>
        <taxon>Metazoa</taxon>
        <taxon>Ecdysozoa</taxon>
        <taxon>Nematoda</taxon>
        <taxon>Chromadorea</taxon>
        <taxon>Rhabditida</taxon>
        <taxon>Tylenchina</taxon>
        <taxon>Cephalobomorpha</taxon>
        <taxon>Cephaloboidea</taxon>
        <taxon>Cephalobidae</taxon>
        <taxon>Acrobeloides</taxon>
    </lineage>
</organism>
<name>A0A914E9X8_9BILA</name>
<dbReference type="WBParaSite" id="ACRNAN_scaffold6564.g27739.t1">
    <property type="protein sequence ID" value="ACRNAN_scaffold6564.g27739.t1"/>
    <property type="gene ID" value="ACRNAN_scaffold6564.g27739"/>
</dbReference>
<sequence>MAQIFGNLSNPNPFANLTQVQQYVSECFNSSEFIKGNLVNCDMYGNYTDVICAGALSIWYNNSMLEGDTFIECDENESLYCADSVPLKQYHGGDHWYFNNTGHCLRTPPSY</sequence>
<keyword evidence="1" id="KW-1185">Reference proteome</keyword>
<reference evidence="2" key="1">
    <citation type="submission" date="2022-11" db="UniProtKB">
        <authorList>
            <consortium name="WormBaseParasite"/>
        </authorList>
    </citation>
    <scope>IDENTIFICATION</scope>
</reference>